<evidence type="ECO:0000256" key="4">
    <source>
        <dbReference type="ARBA" id="ARBA00022448"/>
    </source>
</evidence>
<evidence type="ECO:0000256" key="2">
    <source>
        <dbReference type="ARBA" id="ARBA00004496"/>
    </source>
</evidence>
<feature type="domain" description="Importin N-terminal" evidence="12">
    <location>
        <begin position="21"/>
        <end position="101"/>
    </location>
</feature>
<keyword evidence="8" id="KW-0539">Nucleus</keyword>
<dbReference type="SMART" id="SM00185">
    <property type="entry name" value="ARM"/>
    <property type="match status" value="3"/>
</dbReference>
<comment type="similarity">
    <text evidence="3">Belongs to the importin beta family. Importin beta-1 subfamily.</text>
</comment>
<dbReference type="InterPro" id="IPR011989">
    <property type="entry name" value="ARM-like"/>
</dbReference>
<dbReference type="SMART" id="SM00913">
    <property type="entry name" value="IBN_N"/>
    <property type="match status" value="1"/>
</dbReference>
<dbReference type="InterPro" id="IPR040122">
    <property type="entry name" value="Importin_beta"/>
</dbReference>
<evidence type="ECO:0000256" key="3">
    <source>
        <dbReference type="ARBA" id="ARBA00010907"/>
    </source>
</evidence>
<dbReference type="PROSITE" id="PS50077">
    <property type="entry name" value="HEAT_REPEAT"/>
    <property type="match status" value="2"/>
</dbReference>
<organism evidence="13">
    <name type="scientific">Phaffia rhodozyma</name>
    <name type="common">Yeast</name>
    <name type="synonym">Xanthophyllomyces dendrorhous</name>
    <dbReference type="NCBI Taxonomy" id="264483"/>
    <lineage>
        <taxon>Eukaryota</taxon>
        <taxon>Fungi</taxon>
        <taxon>Dikarya</taxon>
        <taxon>Basidiomycota</taxon>
        <taxon>Agaricomycotina</taxon>
        <taxon>Tremellomycetes</taxon>
        <taxon>Cystofilobasidiales</taxon>
        <taxon>Mrakiaceae</taxon>
        <taxon>Phaffia</taxon>
    </lineage>
</organism>
<dbReference type="Gene3D" id="1.25.10.10">
    <property type="entry name" value="Leucine-rich Repeat Variant"/>
    <property type="match status" value="1"/>
</dbReference>
<comment type="subcellular location">
    <subcellularLocation>
        <location evidence="2">Cytoplasm</location>
    </subcellularLocation>
    <subcellularLocation>
        <location evidence="1">Nucleus envelope</location>
    </subcellularLocation>
</comment>
<evidence type="ECO:0000256" key="9">
    <source>
        <dbReference type="ARBA" id="ARBA00079884"/>
    </source>
</evidence>
<evidence type="ECO:0000256" key="8">
    <source>
        <dbReference type="ARBA" id="ARBA00023242"/>
    </source>
</evidence>
<evidence type="ECO:0000259" key="12">
    <source>
        <dbReference type="PROSITE" id="PS50166"/>
    </source>
</evidence>
<keyword evidence="6" id="KW-0677">Repeat</keyword>
<name>A0A0F7SRJ2_PHARH</name>
<sequence length="869" mass="94902">MDAAQLLAHSLSPDAHTRQQATEQLEKVANENFDGYMITLTEQLSSESAELSVRNAAGLAIKNALSARDPSRQAQFTYRWRSLSPQVKAQVKEQGLRTLGSPIVRAGSFAAQVVSAIGAVELPHNEWPELIGLLLQFMGDQANTGLRISTLQTIGFICEAVKPEILESQSNEILTTVVQGARKEEPSPEVQNAAINALFNSLEFIRSNFERDGERNYIMQVVCEATQNASIPVVVGAFECLVKIMQLYYDKMAFYMEQALFGLTVLGMRNPEEKVALQAIEFWSTVCDEEVELGLEAAEAAEYNEAPERESKNFAKIALPQILPVLLQLLTQQEEDADDDEWNVSMAASTCLSLLAQAVGDDIVAPVIPFVEANIKDHSPEGWHQREAAVMAFGSILDGPDPKVLAGLVAQALPTLIEMMQDPNVHVKDTAAWTLGRISDVLIDCIQTDVHLPNLIQSLVVGLEDSSRIVGNCCWSLMNLAEQLGTGLDDDPLPSTTPLSPYYEHVVGALMRVSQKYAPANESNARTSAYEAISTFVTQSATDTLSIVSQVTLEVLSRMETLLSMQNQLVGTDDRNNWNELQGNLCSVITSIIRKLGPEIRPLSDRIMTVLLSLCDTAGKQATVFEDALLSIGAMTSALDQDFAPYITAFLPYLATALDATEEYQLCSIAVGLIGDICRALGSQSVPYCDQFMMALLKNLQSQSLHRSVKPPILSCFGDIALAIGPAFRPYVETTMAVLEQAGQMQPDPNSFDLIEYVTLLREGIVEAYVGVASALRTEDQGLLLPHVQNILAFAQRALEDDDRSEPITRGALGLIGDLASTFPNGQIKDLLLQEWITVAIKTGRGKGMSSETRNTAKWTKEAIKQATV</sequence>
<evidence type="ECO:0000313" key="13">
    <source>
        <dbReference type="EMBL" id="CED82693.1"/>
    </source>
</evidence>
<dbReference type="GO" id="GO:0005737">
    <property type="term" value="C:cytoplasm"/>
    <property type="evidence" value="ECO:0007669"/>
    <property type="project" value="UniProtKB-SubCell"/>
</dbReference>
<dbReference type="GO" id="GO:0031267">
    <property type="term" value="F:small GTPase binding"/>
    <property type="evidence" value="ECO:0007669"/>
    <property type="project" value="InterPro"/>
</dbReference>
<dbReference type="PROSITE" id="PS50166">
    <property type="entry name" value="IMPORTIN_B_NT"/>
    <property type="match status" value="1"/>
</dbReference>
<dbReference type="GO" id="GO:0005635">
    <property type="term" value="C:nuclear envelope"/>
    <property type="evidence" value="ECO:0007669"/>
    <property type="project" value="UniProtKB-SubCell"/>
</dbReference>
<evidence type="ECO:0000256" key="7">
    <source>
        <dbReference type="ARBA" id="ARBA00022927"/>
    </source>
</evidence>
<protein>
    <recommendedName>
        <fullName evidence="9">Importin-95</fullName>
    </recommendedName>
    <alternativeName>
        <fullName evidence="10">Karyopherin-95</fullName>
    </alternativeName>
</protein>
<keyword evidence="4" id="KW-0813">Transport</keyword>
<evidence type="ECO:0000256" key="6">
    <source>
        <dbReference type="ARBA" id="ARBA00022737"/>
    </source>
</evidence>
<dbReference type="FunFam" id="1.25.10.10:FF:000027">
    <property type="entry name" value="Importin subunit beta-1"/>
    <property type="match status" value="1"/>
</dbReference>
<keyword evidence="5" id="KW-0963">Cytoplasm</keyword>
<dbReference type="Pfam" id="PF25574">
    <property type="entry name" value="TPR_IMB1"/>
    <property type="match status" value="1"/>
</dbReference>
<dbReference type="AlphaFoldDB" id="A0A0F7SRJ2"/>
<dbReference type="GO" id="GO:0006606">
    <property type="term" value="P:protein import into nucleus"/>
    <property type="evidence" value="ECO:0007669"/>
    <property type="project" value="InterPro"/>
</dbReference>
<dbReference type="InterPro" id="IPR058584">
    <property type="entry name" value="IMB1_TNPO1-like_TPR"/>
</dbReference>
<evidence type="ECO:0000256" key="1">
    <source>
        <dbReference type="ARBA" id="ARBA00004259"/>
    </source>
</evidence>
<evidence type="ECO:0000256" key="11">
    <source>
        <dbReference type="PROSITE-ProRule" id="PRU00103"/>
    </source>
</evidence>
<keyword evidence="7" id="KW-0653">Protein transport</keyword>
<dbReference type="InterPro" id="IPR000225">
    <property type="entry name" value="Armadillo"/>
</dbReference>
<dbReference type="EMBL" id="LN483142">
    <property type="protein sequence ID" value="CED82693.1"/>
    <property type="molecule type" value="Genomic_DNA"/>
</dbReference>
<dbReference type="InterPro" id="IPR001494">
    <property type="entry name" value="Importin-beta_N"/>
</dbReference>
<proteinExistence type="inferred from homology"/>
<dbReference type="InterPro" id="IPR016024">
    <property type="entry name" value="ARM-type_fold"/>
</dbReference>
<dbReference type="Pfam" id="PF03810">
    <property type="entry name" value="IBN_N"/>
    <property type="match status" value="1"/>
</dbReference>
<dbReference type="PANTHER" id="PTHR10527">
    <property type="entry name" value="IMPORTIN BETA"/>
    <property type="match status" value="1"/>
</dbReference>
<dbReference type="Pfam" id="PF13513">
    <property type="entry name" value="HEAT_EZ"/>
    <property type="match status" value="1"/>
</dbReference>
<reference evidence="13" key="1">
    <citation type="submission" date="2014-08" db="EMBL/GenBank/DDBJ databases">
        <authorList>
            <person name="Sharma Rahul"/>
            <person name="Thines Marco"/>
        </authorList>
    </citation>
    <scope>NUCLEOTIDE SEQUENCE</scope>
</reference>
<accession>A0A0F7SRJ2</accession>
<evidence type="ECO:0000256" key="10">
    <source>
        <dbReference type="ARBA" id="ARBA00083566"/>
    </source>
</evidence>
<feature type="repeat" description="HEAT" evidence="11">
    <location>
        <begin position="322"/>
        <end position="366"/>
    </location>
</feature>
<dbReference type="SUPFAM" id="SSF48371">
    <property type="entry name" value="ARM repeat"/>
    <property type="match status" value="1"/>
</dbReference>
<evidence type="ECO:0000256" key="5">
    <source>
        <dbReference type="ARBA" id="ARBA00022490"/>
    </source>
</evidence>
<dbReference type="InterPro" id="IPR021133">
    <property type="entry name" value="HEAT_type_2"/>
</dbReference>
<feature type="repeat" description="HEAT" evidence="11">
    <location>
        <begin position="412"/>
        <end position="442"/>
    </location>
</feature>